<comment type="caution">
    <text evidence="1">The sequence shown here is derived from an EMBL/GenBank/DDBJ whole genome shotgun (WGS) entry which is preliminary data.</text>
</comment>
<evidence type="ECO:0000313" key="1">
    <source>
        <dbReference type="EMBL" id="MFC4027203.1"/>
    </source>
</evidence>
<keyword evidence="2" id="KW-1185">Reference proteome</keyword>
<dbReference type="Proteomes" id="UP001595793">
    <property type="component" value="Unassembled WGS sequence"/>
</dbReference>
<dbReference type="EMBL" id="JBHSAS010000006">
    <property type="protein sequence ID" value="MFC4027203.1"/>
    <property type="molecule type" value="Genomic_DNA"/>
</dbReference>
<sequence length="186" mass="21269">MANITTKDTHFDKVYGSFLDNTIQLSDFQEKMKNRVKTAFTLMLDRKTRDQVSKILQDQFEVSQATAYRDIGNALKIYGDVGKADKEGMRFLIFEYNQQALDIAFKEKNLAEIGKGLDRMIKLADFDGDDKLVNLDKIKNMDITITLDTQSKKGIDKIVSGGVVDLNDFEAEDTDFEELKEEEDEE</sequence>
<gene>
    <name evidence="1" type="ORF">ACFOS1_07290</name>
</gene>
<evidence type="ECO:0000313" key="2">
    <source>
        <dbReference type="Proteomes" id="UP001595793"/>
    </source>
</evidence>
<protein>
    <submittedName>
        <fullName evidence="1">Uncharacterized protein</fullName>
    </submittedName>
</protein>
<dbReference type="RefSeq" id="WP_290234725.1">
    <property type="nucleotide sequence ID" value="NZ_JAUFPZ010000002.1"/>
</dbReference>
<organism evidence="1 2">
    <name type="scientific">Zunongwangia endophytica</name>
    <dbReference type="NCBI Taxonomy" id="1808945"/>
    <lineage>
        <taxon>Bacteria</taxon>
        <taxon>Pseudomonadati</taxon>
        <taxon>Bacteroidota</taxon>
        <taxon>Flavobacteriia</taxon>
        <taxon>Flavobacteriales</taxon>
        <taxon>Flavobacteriaceae</taxon>
        <taxon>Zunongwangia</taxon>
    </lineage>
</organism>
<name>A0ABV8H5S1_9FLAO</name>
<proteinExistence type="predicted"/>
<reference evidence="2" key="1">
    <citation type="journal article" date="2019" name="Int. J. Syst. Evol. Microbiol.">
        <title>The Global Catalogue of Microorganisms (GCM) 10K type strain sequencing project: providing services to taxonomists for standard genome sequencing and annotation.</title>
        <authorList>
            <consortium name="The Broad Institute Genomics Platform"/>
            <consortium name="The Broad Institute Genome Sequencing Center for Infectious Disease"/>
            <person name="Wu L."/>
            <person name="Ma J."/>
        </authorList>
    </citation>
    <scope>NUCLEOTIDE SEQUENCE [LARGE SCALE GENOMIC DNA]</scope>
    <source>
        <strain evidence="2">CECT 9128</strain>
    </source>
</reference>
<accession>A0ABV8H5S1</accession>